<feature type="domain" description="TonB-dependent receptor-like beta-barrel" evidence="12">
    <location>
        <begin position="217"/>
        <end position="648"/>
    </location>
</feature>
<evidence type="ECO:0000256" key="7">
    <source>
        <dbReference type="ARBA" id="ARBA00023136"/>
    </source>
</evidence>
<protein>
    <submittedName>
        <fullName evidence="14">Iron complex outermembrane recepter protein</fullName>
    </submittedName>
</protein>
<evidence type="ECO:0000259" key="13">
    <source>
        <dbReference type="Pfam" id="PF07715"/>
    </source>
</evidence>
<dbReference type="PROSITE" id="PS52016">
    <property type="entry name" value="TONB_DEPENDENT_REC_3"/>
    <property type="match status" value="1"/>
</dbReference>
<dbReference type="CDD" id="cd01347">
    <property type="entry name" value="ligand_gated_channel"/>
    <property type="match status" value="1"/>
</dbReference>
<evidence type="ECO:0000256" key="11">
    <source>
        <dbReference type="RuleBase" id="RU003357"/>
    </source>
</evidence>
<dbReference type="Proteomes" id="UP000198744">
    <property type="component" value="Unassembled WGS sequence"/>
</dbReference>
<evidence type="ECO:0000256" key="3">
    <source>
        <dbReference type="ARBA" id="ARBA00022452"/>
    </source>
</evidence>
<evidence type="ECO:0000313" key="15">
    <source>
        <dbReference type="Proteomes" id="UP000198744"/>
    </source>
</evidence>
<name>A0A1H8AC91_9BACT</name>
<sequence>MNLNMCRKSSRLFSFLIGILMLFLLIGAPLQAAEQKDGEGVFTLGEIEVSAKGEEVKNTTVEKITEQEMRQFNRDTVSSALNLLPGLTLSSFGARNEQMIYARGLDQKHVPIFLDGVPIYVPYDGYPDLSRYTTFNLSEIVVSKGFTSVLYGPNTMGGSINLVSKRPEKALEGDAGIGVFSGDGFRAYANLGTNQKLWYAQGGFSYLSSDYIRMSDGFDSTAAEDGNHRENSYYRDRNFNLKLGLTPADGHEYALSYYNQHGEKGDPPYAGTDSSQMIRYWQWPYWDMEGVHFNSRTPLGDKSYVKVRGYYDEYQNSLYAYDDDSYSTYNNKSSFRSQYDDETYGGSIEVGTSLIPRNLIKVAGHYKWDVHREHNLHNPWQRFEERLFSIGIEDTVTITDKLYAIAGLSYDNQDTVQAEDWNYADHRDFPDSDNEAWNPQIGLFYNFTDKRKVNFTISQKTRFPSIKDKYSYRFGKAIPNPDLEPEEATNYEVGFQDVLFERVALKTAVFYRHIKDYILSVTVDDPNNPGFTTSQNQNIGKVDQLGFEIELSAPITSTLDAGINYSYINNNNRTSSDLITNVPEHKVFAYAKYSPIKPLSFQADVESDSKRFSSTDGYRVASGYTVANVKASYEIVKGLVYEVGVKNLLDKDYALDEGYPMPGRTYFTNLTFRY</sequence>
<dbReference type="PANTHER" id="PTHR30069:SF29">
    <property type="entry name" value="HEMOGLOBIN AND HEMOGLOBIN-HAPTOGLOBIN-BINDING PROTEIN 1-RELATED"/>
    <property type="match status" value="1"/>
</dbReference>
<dbReference type="Pfam" id="PF00593">
    <property type="entry name" value="TonB_dep_Rec_b-barrel"/>
    <property type="match status" value="1"/>
</dbReference>
<keyword evidence="2 10" id="KW-0813">Transport</keyword>
<evidence type="ECO:0000256" key="4">
    <source>
        <dbReference type="ARBA" id="ARBA00022692"/>
    </source>
</evidence>
<dbReference type="GO" id="GO:0044718">
    <property type="term" value="P:siderophore transmembrane transport"/>
    <property type="evidence" value="ECO:0007669"/>
    <property type="project" value="TreeGrafter"/>
</dbReference>
<organism evidence="14 15">
    <name type="scientific">Syntrophus gentianae</name>
    <dbReference type="NCBI Taxonomy" id="43775"/>
    <lineage>
        <taxon>Bacteria</taxon>
        <taxon>Pseudomonadati</taxon>
        <taxon>Thermodesulfobacteriota</taxon>
        <taxon>Syntrophia</taxon>
        <taxon>Syntrophales</taxon>
        <taxon>Syntrophaceae</taxon>
        <taxon>Syntrophus</taxon>
    </lineage>
</organism>
<keyword evidence="5" id="KW-0732">Signal</keyword>
<evidence type="ECO:0000313" key="14">
    <source>
        <dbReference type="EMBL" id="SEM67419.1"/>
    </source>
</evidence>
<evidence type="ECO:0000256" key="9">
    <source>
        <dbReference type="ARBA" id="ARBA00023237"/>
    </source>
</evidence>
<proteinExistence type="inferred from homology"/>
<evidence type="ECO:0000256" key="6">
    <source>
        <dbReference type="ARBA" id="ARBA00023077"/>
    </source>
</evidence>
<dbReference type="SUPFAM" id="SSF56935">
    <property type="entry name" value="Porins"/>
    <property type="match status" value="1"/>
</dbReference>
<keyword evidence="6 11" id="KW-0798">TonB box</keyword>
<keyword evidence="8" id="KW-0675">Receptor</keyword>
<keyword evidence="9 10" id="KW-0998">Cell outer membrane</keyword>
<dbReference type="STRING" id="43775.SAMN04489760_13317"/>
<evidence type="ECO:0000256" key="8">
    <source>
        <dbReference type="ARBA" id="ARBA00023170"/>
    </source>
</evidence>
<evidence type="ECO:0000259" key="12">
    <source>
        <dbReference type="Pfam" id="PF00593"/>
    </source>
</evidence>
<keyword evidence="3 10" id="KW-1134">Transmembrane beta strand</keyword>
<gene>
    <name evidence="14" type="ORF">SAMN04489760_13317</name>
</gene>
<comment type="similarity">
    <text evidence="10 11">Belongs to the TonB-dependent receptor family.</text>
</comment>
<dbReference type="EMBL" id="FOBS01000033">
    <property type="protein sequence ID" value="SEM67419.1"/>
    <property type="molecule type" value="Genomic_DNA"/>
</dbReference>
<dbReference type="AlphaFoldDB" id="A0A1H8AC91"/>
<dbReference type="Gene3D" id="2.170.130.10">
    <property type="entry name" value="TonB-dependent receptor, plug domain"/>
    <property type="match status" value="1"/>
</dbReference>
<evidence type="ECO:0000256" key="1">
    <source>
        <dbReference type="ARBA" id="ARBA00004571"/>
    </source>
</evidence>
<dbReference type="Gene3D" id="2.40.170.20">
    <property type="entry name" value="TonB-dependent receptor, beta-barrel domain"/>
    <property type="match status" value="1"/>
</dbReference>
<dbReference type="InterPro" id="IPR000531">
    <property type="entry name" value="Beta-barrel_TonB"/>
</dbReference>
<evidence type="ECO:0000256" key="5">
    <source>
        <dbReference type="ARBA" id="ARBA00022729"/>
    </source>
</evidence>
<dbReference type="InterPro" id="IPR037066">
    <property type="entry name" value="Plug_dom_sf"/>
</dbReference>
<dbReference type="GO" id="GO:0015344">
    <property type="term" value="F:siderophore uptake transmembrane transporter activity"/>
    <property type="evidence" value="ECO:0007669"/>
    <property type="project" value="TreeGrafter"/>
</dbReference>
<dbReference type="InterPro" id="IPR036942">
    <property type="entry name" value="Beta-barrel_TonB_sf"/>
</dbReference>
<dbReference type="Pfam" id="PF07715">
    <property type="entry name" value="Plug"/>
    <property type="match status" value="1"/>
</dbReference>
<dbReference type="PANTHER" id="PTHR30069">
    <property type="entry name" value="TONB-DEPENDENT OUTER MEMBRANE RECEPTOR"/>
    <property type="match status" value="1"/>
</dbReference>
<keyword evidence="4 10" id="KW-0812">Transmembrane</keyword>
<keyword evidence="15" id="KW-1185">Reference proteome</keyword>
<evidence type="ECO:0000256" key="10">
    <source>
        <dbReference type="PROSITE-ProRule" id="PRU01360"/>
    </source>
</evidence>
<comment type="subcellular location">
    <subcellularLocation>
        <location evidence="1 10">Cell outer membrane</location>
        <topology evidence="1 10">Multi-pass membrane protein</topology>
    </subcellularLocation>
</comment>
<accession>A0A1H8AC91</accession>
<feature type="domain" description="TonB-dependent receptor plug" evidence="13">
    <location>
        <begin position="59"/>
        <end position="158"/>
    </location>
</feature>
<dbReference type="RefSeq" id="WP_093884573.1">
    <property type="nucleotide sequence ID" value="NZ_FOBS01000033.1"/>
</dbReference>
<dbReference type="OrthoDB" id="9800913at2"/>
<dbReference type="InterPro" id="IPR039426">
    <property type="entry name" value="TonB-dep_rcpt-like"/>
</dbReference>
<evidence type="ECO:0000256" key="2">
    <source>
        <dbReference type="ARBA" id="ARBA00022448"/>
    </source>
</evidence>
<reference evidence="14 15" key="1">
    <citation type="submission" date="2016-10" db="EMBL/GenBank/DDBJ databases">
        <authorList>
            <person name="de Groot N.N."/>
        </authorList>
    </citation>
    <scope>NUCLEOTIDE SEQUENCE [LARGE SCALE GENOMIC DNA]</scope>
    <source>
        <strain evidence="14 15">DSM 8423</strain>
    </source>
</reference>
<keyword evidence="7 10" id="KW-0472">Membrane</keyword>
<dbReference type="InterPro" id="IPR012910">
    <property type="entry name" value="Plug_dom"/>
</dbReference>
<dbReference type="GO" id="GO:0009279">
    <property type="term" value="C:cell outer membrane"/>
    <property type="evidence" value="ECO:0007669"/>
    <property type="project" value="UniProtKB-SubCell"/>
</dbReference>